<dbReference type="InterPro" id="IPR017896">
    <property type="entry name" value="4Fe4S_Fe-S-bd"/>
</dbReference>
<reference evidence="8 9" key="1">
    <citation type="submission" date="2019-09" db="EMBL/GenBank/DDBJ databases">
        <title>Genome sequence of Clostridium sp. EA1.</title>
        <authorList>
            <person name="Poehlein A."/>
            <person name="Bengelsdorf F.R."/>
            <person name="Daniel R."/>
        </authorList>
    </citation>
    <scope>NUCLEOTIDE SEQUENCE [LARGE SCALE GENOMIC DNA]</scope>
    <source>
        <strain evidence="8 9">EA1</strain>
    </source>
</reference>
<evidence type="ECO:0000259" key="7">
    <source>
        <dbReference type="PROSITE" id="PS51379"/>
    </source>
</evidence>
<name>A0A6N8I0H7_9FIRM</name>
<keyword evidence="4" id="KW-0479">Metal-binding</keyword>
<keyword evidence="6" id="KW-0411">Iron-sulfur</keyword>
<evidence type="ECO:0000256" key="3">
    <source>
        <dbReference type="ARBA" id="ARBA00022485"/>
    </source>
</evidence>
<evidence type="ECO:0000256" key="6">
    <source>
        <dbReference type="ARBA" id="ARBA00023014"/>
    </source>
</evidence>
<evidence type="ECO:0000256" key="1">
    <source>
        <dbReference type="ARBA" id="ARBA00003532"/>
    </source>
</evidence>
<dbReference type="AlphaFoldDB" id="A0A6N8I0H7"/>
<dbReference type="PANTHER" id="PTHR24960">
    <property type="entry name" value="PHOTOSYSTEM I IRON-SULFUR CENTER-RELATED"/>
    <property type="match status" value="1"/>
</dbReference>
<protein>
    <recommendedName>
        <fullName evidence="2">Ferredoxin</fullName>
    </recommendedName>
</protein>
<dbReference type="RefSeq" id="WP_156990545.1">
    <property type="nucleotide sequence ID" value="NZ_VWXL01000053.1"/>
</dbReference>
<evidence type="ECO:0000256" key="4">
    <source>
        <dbReference type="ARBA" id="ARBA00022723"/>
    </source>
</evidence>
<dbReference type="GO" id="GO:0046872">
    <property type="term" value="F:metal ion binding"/>
    <property type="evidence" value="ECO:0007669"/>
    <property type="project" value="UniProtKB-KW"/>
</dbReference>
<dbReference type="Pfam" id="PF13237">
    <property type="entry name" value="Fer4_10"/>
    <property type="match status" value="1"/>
</dbReference>
<dbReference type="Gene3D" id="3.30.70.20">
    <property type="match status" value="1"/>
</dbReference>
<keyword evidence="5" id="KW-0408">Iron</keyword>
<keyword evidence="9" id="KW-1185">Reference proteome</keyword>
<dbReference type="SUPFAM" id="SSF54862">
    <property type="entry name" value="4Fe-4S ferredoxins"/>
    <property type="match status" value="1"/>
</dbReference>
<accession>A0A6N8I0H7</accession>
<dbReference type="Proteomes" id="UP000469440">
    <property type="component" value="Unassembled WGS sequence"/>
</dbReference>
<dbReference type="OrthoDB" id="9807879at2"/>
<dbReference type="PROSITE" id="PS00198">
    <property type="entry name" value="4FE4S_FER_1"/>
    <property type="match status" value="2"/>
</dbReference>
<evidence type="ECO:0000256" key="5">
    <source>
        <dbReference type="ARBA" id="ARBA00023004"/>
    </source>
</evidence>
<proteinExistence type="predicted"/>
<sequence>MSKSKVALVRCGDYDFGHVKEAVQKGIDLLGGPDGFVSAGEKILLKPNWLSADPPEKCVTTHPSVFKAAAEIFQKAGAELTYGDSPAFQNPERAAKRSGIEAVAAELGIAPADFLSGREVFFSEGRQNKKFTIANGVLDSDGVVSLPKMKTHAFQRVTGAVKNQFGCIPGTRKGEFHVRIPDAAAFARMLIDLNSYIRPRLFIMDGILAMEGNGPRGGTPRKMNVLLLSADPVALDATVCRLMNLDPELVLTNQAGMEMGLGTCRQEEIELLGDPVDSFVANDFRVNRKPMKAGRSGGGMAVIKNALVPRPYIIADKCVKCGVCVKMCPVTPKAVDWHDGNKSNPPSYRYDRCIRCYCCQELCPQSAIRVKVPFIRRVFGKDGGHEKLSS</sequence>
<comment type="function">
    <text evidence="1">Ferredoxins are iron-sulfur proteins that transfer electrons in a wide variety of metabolic reactions.</text>
</comment>
<dbReference type="PROSITE" id="PS51379">
    <property type="entry name" value="4FE4S_FER_2"/>
    <property type="match status" value="2"/>
</dbReference>
<dbReference type="EMBL" id="VWXL01000053">
    <property type="protein sequence ID" value="MVB11227.1"/>
    <property type="molecule type" value="Genomic_DNA"/>
</dbReference>
<organism evidence="8 9">
    <name type="scientific">Caproicibacter fermentans</name>
    <dbReference type="NCBI Taxonomy" id="2576756"/>
    <lineage>
        <taxon>Bacteria</taxon>
        <taxon>Bacillati</taxon>
        <taxon>Bacillota</taxon>
        <taxon>Clostridia</taxon>
        <taxon>Eubacteriales</taxon>
        <taxon>Acutalibacteraceae</taxon>
        <taxon>Caproicibacter</taxon>
    </lineage>
</organism>
<dbReference type="InterPro" id="IPR050157">
    <property type="entry name" value="PSI_iron-sulfur_center"/>
</dbReference>
<dbReference type="PANTHER" id="PTHR24960:SF76">
    <property type="entry name" value="4FE-4S FERREDOXIN-TYPE DOMAIN-CONTAINING PROTEIN"/>
    <property type="match status" value="1"/>
</dbReference>
<evidence type="ECO:0000313" key="9">
    <source>
        <dbReference type="Proteomes" id="UP000469440"/>
    </source>
</evidence>
<dbReference type="Pfam" id="PF04015">
    <property type="entry name" value="DUF362"/>
    <property type="match status" value="1"/>
</dbReference>
<dbReference type="InterPro" id="IPR007160">
    <property type="entry name" value="DUF362"/>
</dbReference>
<evidence type="ECO:0000313" key="8">
    <source>
        <dbReference type="EMBL" id="MVB11227.1"/>
    </source>
</evidence>
<dbReference type="GO" id="GO:0051539">
    <property type="term" value="F:4 iron, 4 sulfur cluster binding"/>
    <property type="evidence" value="ECO:0007669"/>
    <property type="project" value="UniProtKB-KW"/>
</dbReference>
<dbReference type="InterPro" id="IPR017900">
    <property type="entry name" value="4Fe4S_Fe_S_CS"/>
</dbReference>
<feature type="domain" description="4Fe-4S ferredoxin-type" evidence="7">
    <location>
        <begin position="344"/>
        <end position="373"/>
    </location>
</feature>
<keyword evidence="3" id="KW-0004">4Fe-4S</keyword>
<comment type="caution">
    <text evidence="8">The sequence shown here is derived from an EMBL/GenBank/DDBJ whole genome shotgun (WGS) entry which is preliminary data.</text>
</comment>
<feature type="domain" description="4Fe-4S ferredoxin-type" evidence="7">
    <location>
        <begin position="309"/>
        <end position="340"/>
    </location>
</feature>
<evidence type="ECO:0000256" key="2">
    <source>
        <dbReference type="ARBA" id="ARBA00013529"/>
    </source>
</evidence>
<gene>
    <name evidence="8" type="ORF">CAFE_19350</name>
</gene>